<dbReference type="OrthoDB" id="416454at2759"/>
<dbReference type="AlphaFoldDB" id="A0A6S7GGF2"/>
<dbReference type="EMBL" id="CACRXK020001253">
    <property type="protein sequence ID" value="CAB3987936.1"/>
    <property type="molecule type" value="Genomic_DNA"/>
</dbReference>
<evidence type="ECO:0000313" key="1">
    <source>
        <dbReference type="EMBL" id="CAB3987936.1"/>
    </source>
</evidence>
<dbReference type="Pfam" id="PF00078">
    <property type="entry name" value="RVT_1"/>
    <property type="match status" value="1"/>
</dbReference>
<dbReference type="SUPFAM" id="SSF56672">
    <property type="entry name" value="DNA/RNA polymerases"/>
    <property type="match status" value="1"/>
</dbReference>
<dbReference type="CDD" id="cd01650">
    <property type="entry name" value="RT_nLTR_like"/>
    <property type="match status" value="1"/>
</dbReference>
<gene>
    <name evidence="1" type="ORF">PACLA_8A069843</name>
</gene>
<dbReference type="InterPro" id="IPR043502">
    <property type="entry name" value="DNA/RNA_pol_sf"/>
</dbReference>
<reference evidence="1" key="1">
    <citation type="submission" date="2020-04" db="EMBL/GenBank/DDBJ databases">
        <authorList>
            <person name="Alioto T."/>
            <person name="Alioto T."/>
            <person name="Gomez Garrido J."/>
        </authorList>
    </citation>
    <scope>NUCLEOTIDE SEQUENCE</scope>
    <source>
        <strain evidence="1">A484AB</strain>
    </source>
</reference>
<comment type="caution">
    <text evidence="1">The sequence shown here is derived from an EMBL/GenBank/DDBJ whole genome shotgun (WGS) entry which is preliminary data.</text>
</comment>
<organism evidence="1 2">
    <name type="scientific">Paramuricea clavata</name>
    <name type="common">Red gorgonian</name>
    <name type="synonym">Violescent sea-whip</name>
    <dbReference type="NCBI Taxonomy" id="317549"/>
    <lineage>
        <taxon>Eukaryota</taxon>
        <taxon>Metazoa</taxon>
        <taxon>Cnidaria</taxon>
        <taxon>Anthozoa</taxon>
        <taxon>Octocorallia</taxon>
        <taxon>Malacalcyonacea</taxon>
        <taxon>Plexauridae</taxon>
        <taxon>Paramuricea</taxon>
    </lineage>
</organism>
<evidence type="ECO:0000313" key="2">
    <source>
        <dbReference type="Proteomes" id="UP001152795"/>
    </source>
</evidence>
<dbReference type="PROSITE" id="PS50878">
    <property type="entry name" value="RT_POL"/>
    <property type="match status" value="1"/>
</dbReference>
<dbReference type="PANTHER" id="PTHR19446">
    <property type="entry name" value="REVERSE TRANSCRIPTASES"/>
    <property type="match status" value="1"/>
</dbReference>
<sequence>MENDVYNVTPSKTQVELYDITVSVEEVVNNLCNLDVTKAHGPDGIHPRLLKECSEHIGPSLCALFNHSMNCGRVPIEWKAANITPVHKKESKEVAENFRPISLLSIVSKILKRSVCSNLYNHISHLIADEQHGFIRNRSCVTQLLSVFHAIGKSLDKNIQTDILYLDFAKAFDSVDHDILLAKLKTYGENGNLLNWFTDYLHGHVQRVVVDGAASDWVTVTSGVPQGSLLGLILFVIFINNVANVISDASQTALYADDLKFYKSISCLGSCESLQQSLNHLSM</sequence>
<dbReference type="Proteomes" id="UP001152795">
    <property type="component" value="Unassembled WGS sequence"/>
</dbReference>
<name>A0A6S7GGF2_PARCT</name>
<accession>A0A6S7GGF2</accession>
<protein>
    <submittedName>
        <fullName evidence="1">Uncharacterized protein</fullName>
    </submittedName>
</protein>
<keyword evidence="2" id="KW-1185">Reference proteome</keyword>
<dbReference type="InterPro" id="IPR000477">
    <property type="entry name" value="RT_dom"/>
</dbReference>
<proteinExistence type="predicted"/>